<keyword evidence="3" id="KW-0238">DNA-binding</keyword>
<protein>
    <recommendedName>
        <fullName evidence="7">BZIP domain-containing protein</fullName>
    </recommendedName>
</protein>
<dbReference type="PANTHER" id="PTHR13044:SF14">
    <property type="entry name" value="CRYPTOCEPHAL, ISOFORM A"/>
    <property type="match status" value="1"/>
</dbReference>
<evidence type="ECO:0000256" key="5">
    <source>
        <dbReference type="ARBA" id="ARBA00023242"/>
    </source>
</evidence>
<dbReference type="Proteomes" id="UP000800041">
    <property type="component" value="Unassembled WGS sequence"/>
</dbReference>
<feature type="region of interest" description="Disordered" evidence="6">
    <location>
        <begin position="228"/>
        <end position="265"/>
    </location>
</feature>
<dbReference type="AlphaFoldDB" id="A0A6G1H0M5"/>
<proteinExistence type="predicted"/>
<dbReference type="GO" id="GO:0005634">
    <property type="term" value="C:nucleus"/>
    <property type="evidence" value="ECO:0007669"/>
    <property type="project" value="UniProtKB-SubCell"/>
</dbReference>
<keyword evidence="4" id="KW-0804">Transcription</keyword>
<dbReference type="Pfam" id="PF07716">
    <property type="entry name" value="bZIP_2"/>
    <property type="match status" value="1"/>
</dbReference>
<feature type="compositionally biased region" description="Polar residues" evidence="6">
    <location>
        <begin position="106"/>
        <end position="126"/>
    </location>
</feature>
<reference evidence="8" key="1">
    <citation type="journal article" date="2020" name="Stud. Mycol.">
        <title>101 Dothideomycetes genomes: a test case for predicting lifestyles and emergence of pathogens.</title>
        <authorList>
            <person name="Haridas S."/>
            <person name="Albert R."/>
            <person name="Binder M."/>
            <person name="Bloem J."/>
            <person name="Labutti K."/>
            <person name="Salamov A."/>
            <person name="Andreopoulos B."/>
            <person name="Baker S."/>
            <person name="Barry K."/>
            <person name="Bills G."/>
            <person name="Bluhm B."/>
            <person name="Cannon C."/>
            <person name="Castanera R."/>
            <person name="Culley D."/>
            <person name="Daum C."/>
            <person name="Ezra D."/>
            <person name="Gonzalez J."/>
            <person name="Henrissat B."/>
            <person name="Kuo A."/>
            <person name="Liang C."/>
            <person name="Lipzen A."/>
            <person name="Lutzoni F."/>
            <person name="Magnuson J."/>
            <person name="Mondo S."/>
            <person name="Nolan M."/>
            <person name="Ohm R."/>
            <person name="Pangilinan J."/>
            <person name="Park H.-J."/>
            <person name="Ramirez L."/>
            <person name="Alfaro M."/>
            <person name="Sun H."/>
            <person name="Tritt A."/>
            <person name="Yoshinaga Y."/>
            <person name="Zwiers L.-H."/>
            <person name="Turgeon B."/>
            <person name="Goodwin S."/>
            <person name="Spatafora J."/>
            <person name="Crous P."/>
            <person name="Grigoriev I."/>
        </authorList>
    </citation>
    <scope>NUCLEOTIDE SEQUENCE</scope>
    <source>
        <strain evidence="8">CBS 113979</strain>
    </source>
</reference>
<keyword evidence="2" id="KW-0805">Transcription regulation</keyword>
<accession>A0A6G1H0M5</accession>
<evidence type="ECO:0000256" key="4">
    <source>
        <dbReference type="ARBA" id="ARBA00023163"/>
    </source>
</evidence>
<evidence type="ECO:0000256" key="6">
    <source>
        <dbReference type="SAM" id="MobiDB-lite"/>
    </source>
</evidence>
<gene>
    <name evidence="8" type="ORF">K402DRAFT_421067</name>
</gene>
<sequence length="265" mass="29156">MSYAGRRGLNFSAYLAELNTVPDEMDVPNTDFEGLDNDLNLFTHTDFLFNQNSVQPMPQATVYDSVPDEQSTRVNNQADSSALDFTSNDFQFANFPDFDPSIADPSVTTGLAPTQQTNNFNVQDLTSPSSSVMSPSTGADSLHHAGDKRKLDSISDPTANMDEAARMAAEEDKRRRNTAASARFRVKKKQKEQQLEKTAKEMTAKVDALQVRIDELEKENTWLKALVTGKQSGEGKESNSMSKIEEAERSLGNRTDGVGTTAEAK</sequence>
<dbReference type="GO" id="GO:0001228">
    <property type="term" value="F:DNA-binding transcription activator activity, RNA polymerase II-specific"/>
    <property type="evidence" value="ECO:0007669"/>
    <property type="project" value="TreeGrafter"/>
</dbReference>
<dbReference type="PANTHER" id="PTHR13044">
    <property type="entry name" value="ACTIVATING TRANSCRIPTION FACTOR ATF 4/5"/>
    <property type="match status" value="1"/>
</dbReference>
<name>A0A6G1H0M5_9PEZI</name>
<dbReference type="PROSITE" id="PS00036">
    <property type="entry name" value="BZIP_BASIC"/>
    <property type="match status" value="1"/>
</dbReference>
<evidence type="ECO:0000256" key="1">
    <source>
        <dbReference type="ARBA" id="ARBA00004123"/>
    </source>
</evidence>
<feature type="compositionally biased region" description="Low complexity" evidence="6">
    <location>
        <begin position="127"/>
        <end position="136"/>
    </location>
</feature>
<feature type="domain" description="BZIP" evidence="7">
    <location>
        <begin position="171"/>
        <end position="228"/>
    </location>
</feature>
<dbReference type="OrthoDB" id="1939598at2759"/>
<dbReference type="Gene3D" id="1.20.5.170">
    <property type="match status" value="1"/>
</dbReference>
<dbReference type="SUPFAM" id="SSF57959">
    <property type="entry name" value="Leucine zipper domain"/>
    <property type="match status" value="1"/>
</dbReference>
<evidence type="ECO:0000313" key="9">
    <source>
        <dbReference type="Proteomes" id="UP000800041"/>
    </source>
</evidence>
<feature type="compositionally biased region" description="Basic and acidic residues" evidence="6">
    <location>
        <begin position="141"/>
        <end position="153"/>
    </location>
</feature>
<comment type="subcellular location">
    <subcellularLocation>
        <location evidence="1">Nucleus</location>
    </subcellularLocation>
</comment>
<dbReference type="SMART" id="SM00338">
    <property type="entry name" value="BRLZ"/>
    <property type="match status" value="1"/>
</dbReference>
<keyword evidence="5" id="KW-0539">Nucleus</keyword>
<dbReference type="InterPro" id="IPR046347">
    <property type="entry name" value="bZIP_sf"/>
</dbReference>
<feature type="compositionally biased region" description="Basic and acidic residues" evidence="6">
    <location>
        <begin position="233"/>
        <end position="251"/>
    </location>
</feature>
<evidence type="ECO:0000313" key="8">
    <source>
        <dbReference type="EMBL" id="KAF1986597.1"/>
    </source>
</evidence>
<evidence type="ECO:0000256" key="2">
    <source>
        <dbReference type="ARBA" id="ARBA00023015"/>
    </source>
</evidence>
<dbReference type="InterPro" id="IPR004827">
    <property type="entry name" value="bZIP"/>
</dbReference>
<dbReference type="PROSITE" id="PS50217">
    <property type="entry name" value="BZIP"/>
    <property type="match status" value="1"/>
</dbReference>
<dbReference type="CDD" id="cd14705">
    <property type="entry name" value="bZIP_Zip1"/>
    <property type="match status" value="1"/>
</dbReference>
<dbReference type="EMBL" id="ML977156">
    <property type="protein sequence ID" value="KAF1986597.1"/>
    <property type="molecule type" value="Genomic_DNA"/>
</dbReference>
<feature type="compositionally biased region" description="Basic and acidic residues" evidence="6">
    <location>
        <begin position="163"/>
        <end position="174"/>
    </location>
</feature>
<keyword evidence="9" id="KW-1185">Reference proteome</keyword>
<evidence type="ECO:0000259" key="7">
    <source>
        <dbReference type="PROSITE" id="PS50217"/>
    </source>
</evidence>
<dbReference type="GO" id="GO:0000977">
    <property type="term" value="F:RNA polymerase II transcription regulatory region sequence-specific DNA binding"/>
    <property type="evidence" value="ECO:0007669"/>
    <property type="project" value="TreeGrafter"/>
</dbReference>
<organism evidence="8 9">
    <name type="scientific">Aulographum hederae CBS 113979</name>
    <dbReference type="NCBI Taxonomy" id="1176131"/>
    <lineage>
        <taxon>Eukaryota</taxon>
        <taxon>Fungi</taxon>
        <taxon>Dikarya</taxon>
        <taxon>Ascomycota</taxon>
        <taxon>Pezizomycotina</taxon>
        <taxon>Dothideomycetes</taxon>
        <taxon>Pleosporomycetidae</taxon>
        <taxon>Aulographales</taxon>
        <taxon>Aulographaceae</taxon>
    </lineage>
</organism>
<feature type="region of interest" description="Disordered" evidence="6">
    <location>
        <begin position="104"/>
        <end position="199"/>
    </location>
</feature>
<evidence type="ECO:0000256" key="3">
    <source>
        <dbReference type="ARBA" id="ARBA00023125"/>
    </source>
</evidence>